<dbReference type="EMBL" id="KZ509246">
    <property type="protein sequence ID" value="PKU34299.1"/>
    <property type="molecule type" value="Genomic_DNA"/>
</dbReference>
<evidence type="ECO:0000313" key="1">
    <source>
        <dbReference type="EMBL" id="PKU34299.1"/>
    </source>
</evidence>
<protein>
    <submittedName>
        <fullName evidence="1">Rna-directed dna polymerase from mobile element jockey-like</fullName>
    </submittedName>
</protein>
<sequence>MEQILQRHMEDREVIQDSQHGFTRGKSCLINLVAFCDGVTTSVDKERAMNAIYLDLCKAFDMVPTTPCSPNQRDRDLMGGLLSGQGIYWTVTSSGIKCTLSKFADDTKTSGVIDTLERWVAMQRDLDKLEKWACAMSSARSYT</sequence>
<keyword evidence="2" id="KW-1185">Reference proteome</keyword>
<keyword evidence="1" id="KW-0808">Transferase</keyword>
<gene>
    <name evidence="1" type="ORF">llap_15398</name>
</gene>
<dbReference type="GO" id="GO:0003964">
    <property type="term" value="F:RNA-directed DNA polymerase activity"/>
    <property type="evidence" value="ECO:0007669"/>
    <property type="project" value="UniProtKB-KW"/>
</dbReference>
<dbReference type="Proteomes" id="UP000233556">
    <property type="component" value="Unassembled WGS sequence"/>
</dbReference>
<proteinExistence type="predicted"/>
<keyword evidence="1" id="KW-0695">RNA-directed DNA polymerase</keyword>
<reference evidence="2" key="2">
    <citation type="submission" date="2017-12" db="EMBL/GenBank/DDBJ databases">
        <title>Genome sequence of the Bar-tailed Godwit (Limosa lapponica baueri).</title>
        <authorList>
            <person name="Lima N.C.B."/>
            <person name="Parody-Merino A.M."/>
            <person name="Battley P.F."/>
            <person name="Fidler A.E."/>
            <person name="Prosdocimi F."/>
        </authorList>
    </citation>
    <scope>NUCLEOTIDE SEQUENCE [LARGE SCALE GENOMIC DNA]</scope>
</reference>
<evidence type="ECO:0000313" key="2">
    <source>
        <dbReference type="Proteomes" id="UP000233556"/>
    </source>
</evidence>
<accession>A0A2I0TKG2</accession>
<reference evidence="2" key="1">
    <citation type="submission" date="2017-11" db="EMBL/GenBank/DDBJ databases">
        <authorList>
            <person name="Lima N.C."/>
            <person name="Parody-Merino A.M."/>
            <person name="Battley P.F."/>
            <person name="Fidler A.E."/>
            <person name="Prosdocimi F."/>
        </authorList>
    </citation>
    <scope>NUCLEOTIDE SEQUENCE [LARGE SCALE GENOMIC DNA]</scope>
</reference>
<dbReference type="PANTHER" id="PTHR33332">
    <property type="entry name" value="REVERSE TRANSCRIPTASE DOMAIN-CONTAINING PROTEIN"/>
    <property type="match status" value="1"/>
</dbReference>
<name>A0A2I0TKG2_LIMLA</name>
<organism evidence="1 2">
    <name type="scientific">Limosa lapponica baueri</name>
    <dbReference type="NCBI Taxonomy" id="1758121"/>
    <lineage>
        <taxon>Eukaryota</taxon>
        <taxon>Metazoa</taxon>
        <taxon>Chordata</taxon>
        <taxon>Craniata</taxon>
        <taxon>Vertebrata</taxon>
        <taxon>Euteleostomi</taxon>
        <taxon>Archelosauria</taxon>
        <taxon>Archosauria</taxon>
        <taxon>Dinosauria</taxon>
        <taxon>Saurischia</taxon>
        <taxon>Theropoda</taxon>
        <taxon>Coelurosauria</taxon>
        <taxon>Aves</taxon>
        <taxon>Neognathae</taxon>
        <taxon>Neoaves</taxon>
        <taxon>Charadriiformes</taxon>
        <taxon>Scolopacidae</taxon>
        <taxon>Limosa</taxon>
    </lineage>
</organism>
<dbReference type="OrthoDB" id="410381at2759"/>
<keyword evidence="1" id="KW-0548">Nucleotidyltransferase</keyword>
<dbReference type="AlphaFoldDB" id="A0A2I0TKG2"/>